<dbReference type="AlphaFoldDB" id="A0A0G4ES13"/>
<dbReference type="InterPro" id="IPR036784">
    <property type="entry name" value="AK/P_DHK_N_sf"/>
</dbReference>
<dbReference type="Proteomes" id="UP000041254">
    <property type="component" value="Unassembled WGS sequence"/>
</dbReference>
<feature type="domain" description="ACT" evidence="10">
    <location>
        <begin position="678"/>
        <end position="752"/>
    </location>
</feature>
<feature type="compositionally biased region" description="Polar residues" evidence="9">
    <location>
        <begin position="569"/>
        <end position="578"/>
    </location>
</feature>
<keyword evidence="3 8" id="KW-0547">Nucleotide-binding</keyword>
<dbReference type="Gene3D" id="3.30.565.10">
    <property type="entry name" value="Histidine kinase-like ATPase, C-terminal domain"/>
    <property type="match status" value="1"/>
</dbReference>
<feature type="region of interest" description="Disordered" evidence="9">
    <location>
        <begin position="431"/>
        <end position="501"/>
    </location>
</feature>
<evidence type="ECO:0000256" key="8">
    <source>
        <dbReference type="RuleBase" id="RU366032"/>
    </source>
</evidence>
<dbReference type="PANTHER" id="PTHR11947:SF3">
    <property type="entry name" value="[PYRUVATE DEHYDROGENASE (ACETYL-TRANSFERRING)] KINASE, MITOCHONDRIAL"/>
    <property type="match status" value="1"/>
</dbReference>
<comment type="similarity">
    <text evidence="1 8">Belongs to the PDK/BCKDK protein kinase family.</text>
</comment>
<dbReference type="Pfam" id="PF01842">
    <property type="entry name" value="ACT"/>
    <property type="match status" value="1"/>
</dbReference>
<evidence type="ECO:0000259" key="10">
    <source>
        <dbReference type="PROSITE" id="PS51671"/>
    </source>
</evidence>
<accession>A0A0G4ES13</accession>
<comment type="catalytic activity">
    <reaction evidence="7">
        <text>L-seryl-[pyruvate dehydrogenase E1 alpha subunit] + ATP = O-phospho-L-seryl-[pyruvate dehydrogenase E1 alpha subunit] + ADP + H(+)</text>
        <dbReference type="Rhea" id="RHEA:23052"/>
        <dbReference type="Rhea" id="RHEA-COMP:13689"/>
        <dbReference type="Rhea" id="RHEA-COMP:13690"/>
        <dbReference type="ChEBI" id="CHEBI:15378"/>
        <dbReference type="ChEBI" id="CHEBI:29999"/>
        <dbReference type="ChEBI" id="CHEBI:30616"/>
        <dbReference type="ChEBI" id="CHEBI:83421"/>
        <dbReference type="ChEBI" id="CHEBI:456216"/>
        <dbReference type="EC" id="2.7.11.2"/>
    </reaction>
</comment>
<reference evidence="11 12" key="1">
    <citation type="submission" date="2014-11" db="EMBL/GenBank/DDBJ databases">
        <authorList>
            <person name="Zhu J."/>
            <person name="Qi W."/>
            <person name="Song R."/>
        </authorList>
    </citation>
    <scope>NUCLEOTIDE SEQUENCE [LARGE SCALE GENOMIC DNA]</scope>
</reference>
<evidence type="ECO:0000256" key="4">
    <source>
        <dbReference type="ARBA" id="ARBA00022777"/>
    </source>
</evidence>
<dbReference type="Gene3D" id="3.30.70.260">
    <property type="match status" value="1"/>
</dbReference>
<evidence type="ECO:0000256" key="3">
    <source>
        <dbReference type="ARBA" id="ARBA00022741"/>
    </source>
</evidence>
<dbReference type="InterPro" id="IPR002912">
    <property type="entry name" value="ACT_dom"/>
</dbReference>
<dbReference type="SUPFAM" id="SSF55021">
    <property type="entry name" value="ACT-like"/>
    <property type="match status" value="1"/>
</dbReference>
<dbReference type="Pfam" id="PF10436">
    <property type="entry name" value="BCDHK_Adom3"/>
    <property type="match status" value="1"/>
</dbReference>
<evidence type="ECO:0000256" key="1">
    <source>
        <dbReference type="ARBA" id="ARBA00006155"/>
    </source>
</evidence>
<dbReference type="STRING" id="1169540.A0A0G4ES13"/>
<feature type="region of interest" description="Disordered" evidence="9">
    <location>
        <begin position="17"/>
        <end position="75"/>
    </location>
</feature>
<keyword evidence="12" id="KW-1185">Reference proteome</keyword>
<evidence type="ECO:0000256" key="5">
    <source>
        <dbReference type="ARBA" id="ARBA00022840"/>
    </source>
</evidence>
<dbReference type="GO" id="GO:0010906">
    <property type="term" value="P:regulation of glucose metabolic process"/>
    <property type="evidence" value="ECO:0007669"/>
    <property type="project" value="TreeGrafter"/>
</dbReference>
<dbReference type="EC" id="2.7.11.-" evidence="8"/>
<sequence length="752" mass="80713">MSIRPVADCVRQAAQRVAKGGARHLSSAAASASSTPQPSHAISSPLPGFSMPARPSQAPAPPPDTSSSIPLPSIPPSAALSAPSVTLSKERLDQLLDSEITHFAFKKQVSVSLRDILALNTPRDTARFIHEELPVRFAARLKQLESLQGYQDIPLLMRVKSTYSESFKQLRMSNWEDEREFTRVIQSVKKRHSHVVPQLVMGIRQLRNRDSTLTAPYVDTFLNTFFLSRIGTEMLSSHYIAVCRGHRAGIIDKSCDPIPIIWKAAQDAEMLCRSHYGICPSVRIWNQGTAIQFTYISQYLYYILFELAKNSMRAVVETALNARRRERVLASLKGEDRNSDKASLDIDYDDSLGMPLSVASGGGLEGQGGWGGSLDEKEMHLPPVQVVVAGDNEQVAIKISDEGGGIDPAAQEKIWSYLYSTATLNPSDPWAALTAGLEEPPPPRTPPNEQGNGGEGKMTAAERLRESQAAASEPKAITSGALPFTPAPSGATAGPAGGSRPPSPLAGFGCGLPLSRLYAQYLGGSLNVVSMPKWGTDAFLFLHRIGEVQESIPPTWTAPQHLIPSTSAQVFRTSTQEPQPRPQEATPSSPPPQSPAAAPAPSPSPPPSASGQQDSSKDATKANGHPHPELVQQATAFTLNGEVPPTTGEEEGGDGLPVEQLEGVDLDVQVEDGGKSVRCTVRGPDKRGVVATLTQVFANEGFSISDASIRTVEGKICDTFKLTPLPIPVRGGKGDATSLTRRLRELVGRRQS</sequence>
<dbReference type="VEuPathDB" id="CryptoDB:Vbra_2395"/>
<dbReference type="InterPro" id="IPR045865">
    <property type="entry name" value="ACT-like_dom_sf"/>
</dbReference>
<proteinExistence type="inferred from homology"/>
<feature type="compositionally biased region" description="Pro residues" evidence="9">
    <location>
        <begin position="588"/>
        <end position="608"/>
    </location>
</feature>
<dbReference type="Gene3D" id="1.20.140.20">
    <property type="entry name" value="Alpha-ketoacid/pyruvate dehydrogenase kinase, N-terminal domain"/>
    <property type="match status" value="1"/>
</dbReference>
<dbReference type="PROSITE" id="PS51671">
    <property type="entry name" value="ACT"/>
    <property type="match status" value="1"/>
</dbReference>
<keyword evidence="4 8" id="KW-0418">Kinase</keyword>
<dbReference type="SUPFAM" id="SSF55874">
    <property type="entry name" value="ATPase domain of HSP90 chaperone/DNA topoisomerase II/histidine kinase"/>
    <property type="match status" value="2"/>
</dbReference>
<name>A0A0G4ES13_VITBC</name>
<evidence type="ECO:0000313" key="12">
    <source>
        <dbReference type="Proteomes" id="UP000041254"/>
    </source>
</evidence>
<dbReference type="InParanoid" id="A0A0G4ES13"/>
<dbReference type="GO" id="GO:0005759">
    <property type="term" value="C:mitochondrial matrix"/>
    <property type="evidence" value="ECO:0007669"/>
    <property type="project" value="UniProtKB-SubCell"/>
</dbReference>
<protein>
    <recommendedName>
        <fullName evidence="8">Protein-serine/threonine kinase</fullName>
        <ecNumber evidence="8">2.7.11.-</ecNumber>
    </recommendedName>
</protein>
<evidence type="ECO:0000313" key="11">
    <source>
        <dbReference type="EMBL" id="CEM00650.1"/>
    </source>
</evidence>
<dbReference type="EMBL" id="CDMY01000296">
    <property type="protein sequence ID" value="CEM00650.1"/>
    <property type="molecule type" value="Genomic_DNA"/>
</dbReference>
<evidence type="ECO:0000256" key="7">
    <source>
        <dbReference type="ARBA" id="ARBA00048201"/>
    </source>
</evidence>
<evidence type="ECO:0000256" key="2">
    <source>
        <dbReference type="ARBA" id="ARBA00022679"/>
    </source>
</evidence>
<dbReference type="InterPro" id="IPR018955">
    <property type="entry name" value="BCDHK/PDK_N"/>
</dbReference>
<keyword evidence="2 8" id="KW-0808">Transferase</keyword>
<dbReference type="PhylomeDB" id="A0A0G4ES13"/>
<keyword evidence="6 8" id="KW-0496">Mitochondrion</keyword>
<organism evidence="11 12">
    <name type="scientific">Vitrella brassicaformis (strain CCMP3155)</name>
    <dbReference type="NCBI Taxonomy" id="1169540"/>
    <lineage>
        <taxon>Eukaryota</taxon>
        <taxon>Sar</taxon>
        <taxon>Alveolata</taxon>
        <taxon>Colpodellida</taxon>
        <taxon>Vitrellaceae</taxon>
        <taxon>Vitrella</taxon>
    </lineage>
</organism>
<comment type="subcellular location">
    <subcellularLocation>
        <location evidence="8">Mitochondrion matrix</location>
    </subcellularLocation>
</comment>
<dbReference type="SUPFAM" id="SSF69012">
    <property type="entry name" value="alpha-ketoacid dehydrogenase kinase, N-terminal domain"/>
    <property type="match status" value="1"/>
</dbReference>
<feature type="compositionally biased region" description="Low complexity" evidence="9">
    <location>
        <begin position="487"/>
        <end position="500"/>
    </location>
</feature>
<feature type="region of interest" description="Disordered" evidence="9">
    <location>
        <begin position="569"/>
        <end position="626"/>
    </location>
</feature>
<gene>
    <name evidence="11" type="ORF">Vbra_2395</name>
</gene>
<dbReference type="InterPro" id="IPR039028">
    <property type="entry name" value="BCKD/PDK"/>
</dbReference>
<dbReference type="GO" id="GO:0005524">
    <property type="term" value="F:ATP binding"/>
    <property type="evidence" value="ECO:0007669"/>
    <property type="project" value="UniProtKB-UniRule"/>
</dbReference>
<evidence type="ECO:0000256" key="9">
    <source>
        <dbReference type="SAM" id="MobiDB-lite"/>
    </source>
</evidence>
<dbReference type="CDD" id="cd04873">
    <property type="entry name" value="ACT_UUR-ACR-like"/>
    <property type="match status" value="1"/>
</dbReference>
<dbReference type="OrthoDB" id="241648at2759"/>
<dbReference type="PANTHER" id="PTHR11947">
    <property type="entry name" value="PYRUVATE DEHYDROGENASE KINASE"/>
    <property type="match status" value="1"/>
</dbReference>
<keyword evidence="5 8" id="KW-0067">ATP-binding</keyword>
<dbReference type="InterPro" id="IPR036890">
    <property type="entry name" value="HATPase_C_sf"/>
</dbReference>
<dbReference type="GO" id="GO:0004740">
    <property type="term" value="F:pyruvate dehydrogenase (acetyl-transferring) kinase activity"/>
    <property type="evidence" value="ECO:0007669"/>
    <property type="project" value="UniProtKB-EC"/>
</dbReference>
<evidence type="ECO:0000256" key="6">
    <source>
        <dbReference type="ARBA" id="ARBA00023128"/>
    </source>
</evidence>
<feature type="compositionally biased region" description="Low complexity" evidence="9">
    <location>
        <begin position="65"/>
        <end position="75"/>
    </location>
</feature>